<feature type="short sequence motif" description="GXSXG" evidence="4">
    <location>
        <begin position="682"/>
        <end position="686"/>
    </location>
</feature>
<dbReference type="Pfam" id="PF01734">
    <property type="entry name" value="Patatin"/>
    <property type="match status" value="1"/>
</dbReference>
<evidence type="ECO:0000259" key="6">
    <source>
        <dbReference type="PROSITE" id="PS51635"/>
    </source>
</evidence>
<dbReference type="Proteomes" id="UP001166093">
    <property type="component" value="Unassembled WGS sequence"/>
</dbReference>
<dbReference type="PROSITE" id="PS51635">
    <property type="entry name" value="PNPLA"/>
    <property type="match status" value="1"/>
</dbReference>
<dbReference type="CDD" id="cd07211">
    <property type="entry name" value="Pat_PNPLA8"/>
    <property type="match status" value="1"/>
</dbReference>
<dbReference type="InterPro" id="IPR016035">
    <property type="entry name" value="Acyl_Trfase/lysoPLipase"/>
</dbReference>
<feature type="active site" description="Proton acceptor" evidence="4">
    <location>
        <position position="828"/>
    </location>
</feature>
<keyword evidence="1 4" id="KW-0378">Hydrolase</keyword>
<evidence type="ECO:0000313" key="7">
    <source>
        <dbReference type="EMBL" id="MBN3287798.1"/>
    </source>
</evidence>
<evidence type="ECO:0000256" key="3">
    <source>
        <dbReference type="ARBA" id="ARBA00023098"/>
    </source>
</evidence>
<keyword evidence="8" id="KW-1185">Reference proteome</keyword>
<evidence type="ECO:0000313" key="8">
    <source>
        <dbReference type="Proteomes" id="UP001166093"/>
    </source>
</evidence>
<feature type="region of interest" description="Disordered" evidence="5">
    <location>
        <begin position="419"/>
        <end position="442"/>
    </location>
</feature>
<dbReference type="SUPFAM" id="SSF52151">
    <property type="entry name" value="FabD/lysophospholipase-like"/>
    <property type="match status" value="1"/>
</dbReference>
<feature type="non-terminal residue" evidence="7">
    <location>
        <position position="979"/>
    </location>
</feature>
<protein>
    <submittedName>
        <fullName evidence="7">PLPL8 phospholipase</fullName>
    </submittedName>
</protein>
<feature type="compositionally biased region" description="Basic and acidic residues" evidence="5">
    <location>
        <begin position="419"/>
        <end position="436"/>
    </location>
</feature>
<evidence type="ECO:0000256" key="1">
    <source>
        <dbReference type="ARBA" id="ARBA00022801"/>
    </source>
</evidence>
<keyword evidence="2 4" id="KW-0442">Lipid degradation</keyword>
<proteinExistence type="predicted"/>
<feature type="non-terminal residue" evidence="7">
    <location>
        <position position="1"/>
    </location>
</feature>
<sequence>MEGSKDATDTFSGLIKIPTEPYRAVPHARFLQRDTLPAICTETSLTPKQPIMSLYFNTYLYLILLRGRRARLYHRIRYLLTVFRVTAGLAPRLPSSGMNCPVGIIPPKSQSSVLRLGGSAGMDSRQSVINSSSGILTSELHSRNVRMDYKHTSLGLFKPGPGSVMASLSSLRLGTSAKAYSSSHSSRSSSRREAPIGVCQEDKESFQLGNLGASFGESFQHLSQHINVYFGGKRLEGEGSHKTKNRRVIEILEVRDQEPHLRMARGTQSYSGDRKGRHGILQADSEAENHVPSKVQLFHISGLATKFGESYSYVASHINTLFSRGQTQGEQPPESDFSRVARRSRRGARQGKHAGSESKIGRNIAETQPHESVQSHGQDPAARVDPLQDSEYRDSYYQYLAQYINQYFGSSEPAIKPTKEAACKTADQKSSQDHKAPASIPKTPGLFHISSLATSFGESYSQMANHVNCYFKGEGAWEEETEEQEGECTKEVLYESTAPPLVKKRTFLQYLTQPTGTVQELLGSYLGMEPGSQVAQPSSGVTASGDGRNRRVFGKRQAEVAARVLVHKVHTASGSHSMTARIEELNRHLTRYPECRAVAWQEKALVLLLRQRRCHSDDQELQGAIREALALIGYADPVKGQGIRVLSIDGGGTRGLVALQVLKQLEEESGKPVHQMFDYVCGVSTGAVLAFTLGLGQTSVGECEEMYRRFGSDVFRQNPLVGTVKMGWNHAYYNSTTWEGILREKMGSEVLIKTARTPSCPKVAAVSAVVNWGSSPKPYIFRNYNHAPGSVSRYAGGTGHRLWQAVRASSAAPGYFQEFRLHNDIHQDGGLLLNNPCALAVHECRLLWPGSPFQCVVSLGTGRYDSGKKSEATWTSLRSKISNVISSATDTEGVHTLLDDLLPVDVYFRFNPLMSAYVPLDESRAECLDQLRDDTELYLQRNRPKLQRLSGILQAERGALQTAGDRLGESAWMLRHRWS</sequence>
<evidence type="ECO:0000256" key="4">
    <source>
        <dbReference type="PROSITE-ProRule" id="PRU01161"/>
    </source>
</evidence>
<reference evidence="7" key="1">
    <citation type="journal article" date="2021" name="Cell">
        <title>Tracing the genetic footprints of vertebrate landing in non-teleost ray-finned fishes.</title>
        <authorList>
            <person name="Bi X."/>
            <person name="Wang K."/>
            <person name="Yang L."/>
            <person name="Pan H."/>
            <person name="Jiang H."/>
            <person name="Wei Q."/>
            <person name="Fang M."/>
            <person name="Yu H."/>
            <person name="Zhu C."/>
            <person name="Cai Y."/>
            <person name="He Y."/>
            <person name="Gan X."/>
            <person name="Zeng H."/>
            <person name="Yu D."/>
            <person name="Zhu Y."/>
            <person name="Jiang H."/>
            <person name="Qiu Q."/>
            <person name="Yang H."/>
            <person name="Zhang Y.E."/>
            <person name="Wang W."/>
            <person name="Zhu M."/>
            <person name="He S."/>
            <person name="Zhang G."/>
        </authorList>
    </citation>
    <scope>NUCLEOTIDE SEQUENCE</scope>
    <source>
        <strain evidence="7">Pddl_001</strain>
    </source>
</reference>
<dbReference type="EMBL" id="JAAWVQ010169223">
    <property type="protein sequence ID" value="MBN3287798.1"/>
    <property type="molecule type" value="Genomic_DNA"/>
</dbReference>
<keyword evidence="3 4" id="KW-0443">Lipid metabolism</keyword>
<evidence type="ECO:0000256" key="5">
    <source>
        <dbReference type="SAM" id="MobiDB-lite"/>
    </source>
</evidence>
<comment type="caution">
    <text evidence="7">The sequence shown here is derived from an EMBL/GenBank/DDBJ whole genome shotgun (WGS) entry which is preliminary data.</text>
</comment>
<dbReference type="Gene3D" id="3.40.1090.10">
    <property type="entry name" value="Cytosolic phospholipase A2 catalytic domain"/>
    <property type="match status" value="1"/>
</dbReference>
<feature type="active site" description="Nucleophile" evidence="4">
    <location>
        <position position="684"/>
    </location>
</feature>
<gene>
    <name evidence="7" type="primary">Pnpla8_2</name>
    <name evidence="7" type="ORF">GTO93_0001543</name>
</gene>
<dbReference type="PANTHER" id="PTHR24185">
    <property type="entry name" value="CALCIUM-INDEPENDENT PHOSPHOLIPASE A2-GAMMA"/>
    <property type="match status" value="1"/>
</dbReference>
<feature type="short sequence motif" description="GXGXXG" evidence="4">
    <location>
        <begin position="650"/>
        <end position="655"/>
    </location>
</feature>
<dbReference type="InterPro" id="IPR002641">
    <property type="entry name" value="PNPLA_dom"/>
</dbReference>
<feature type="region of interest" description="Disordered" evidence="5">
    <location>
        <begin position="324"/>
        <end position="384"/>
    </location>
</feature>
<dbReference type="InterPro" id="IPR045217">
    <property type="entry name" value="PNPLA8-like"/>
</dbReference>
<dbReference type="PANTHER" id="PTHR24185:SF1">
    <property type="entry name" value="CALCIUM-INDEPENDENT PHOSPHOLIPASE A2-GAMMA"/>
    <property type="match status" value="1"/>
</dbReference>
<evidence type="ECO:0000256" key="2">
    <source>
        <dbReference type="ARBA" id="ARBA00022963"/>
    </source>
</evidence>
<organism evidence="7 8">
    <name type="scientific">Polyodon spathula</name>
    <name type="common">North American paddlefish</name>
    <name type="synonym">Squalus spathula</name>
    <dbReference type="NCBI Taxonomy" id="7913"/>
    <lineage>
        <taxon>Eukaryota</taxon>
        <taxon>Metazoa</taxon>
        <taxon>Chordata</taxon>
        <taxon>Craniata</taxon>
        <taxon>Vertebrata</taxon>
        <taxon>Euteleostomi</taxon>
        <taxon>Actinopterygii</taxon>
        <taxon>Chondrostei</taxon>
        <taxon>Acipenseriformes</taxon>
        <taxon>Polyodontidae</taxon>
        <taxon>Polyodon</taxon>
    </lineage>
</organism>
<feature type="compositionally biased region" description="Basic residues" evidence="5">
    <location>
        <begin position="340"/>
        <end position="352"/>
    </location>
</feature>
<accession>A0ABS2YMY4</accession>
<feature type="short sequence motif" description="DGA/G" evidence="4">
    <location>
        <begin position="828"/>
        <end position="830"/>
    </location>
</feature>
<feature type="domain" description="PNPLA" evidence="6">
    <location>
        <begin position="646"/>
        <end position="841"/>
    </location>
</feature>
<name>A0ABS2YMY4_POLSP</name>